<proteinExistence type="predicted"/>
<feature type="compositionally biased region" description="Polar residues" evidence="1">
    <location>
        <begin position="1"/>
        <end position="14"/>
    </location>
</feature>
<organism evidence="2 3">
    <name type="scientific">Bambusicola thoracicus</name>
    <name type="common">Chinese bamboo-partridge</name>
    <name type="synonym">Perdix thoracica</name>
    <dbReference type="NCBI Taxonomy" id="9083"/>
    <lineage>
        <taxon>Eukaryota</taxon>
        <taxon>Metazoa</taxon>
        <taxon>Chordata</taxon>
        <taxon>Craniata</taxon>
        <taxon>Vertebrata</taxon>
        <taxon>Euteleostomi</taxon>
        <taxon>Archelosauria</taxon>
        <taxon>Archosauria</taxon>
        <taxon>Dinosauria</taxon>
        <taxon>Saurischia</taxon>
        <taxon>Theropoda</taxon>
        <taxon>Coelurosauria</taxon>
        <taxon>Aves</taxon>
        <taxon>Neognathae</taxon>
        <taxon>Galloanserae</taxon>
        <taxon>Galliformes</taxon>
        <taxon>Phasianidae</taxon>
        <taxon>Perdicinae</taxon>
        <taxon>Bambusicola</taxon>
    </lineage>
</organism>
<name>A0A2P4SLF3_BAMTH</name>
<dbReference type="Proteomes" id="UP000237246">
    <property type="component" value="Unassembled WGS sequence"/>
</dbReference>
<dbReference type="EMBL" id="PPHD01037614">
    <property type="protein sequence ID" value="POI24924.1"/>
    <property type="molecule type" value="Genomic_DNA"/>
</dbReference>
<reference evidence="2 3" key="1">
    <citation type="submission" date="2018-01" db="EMBL/GenBank/DDBJ databases">
        <title>Comparison of the Chinese Bamboo Partridge and Red Junglefowl genome sequences highlights the importance of demography in genome evolution.</title>
        <authorList>
            <person name="Tiley G.P."/>
            <person name="Kimball R.T."/>
            <person name="Braun E.L."/>
            <person name="Burleigh J.G."/>
        </authorList>
    </citation>
    <scope>NUCLEOTIDE SEQUENCE [LARGE SCALE GENOMIC DNA]</scope>
    <source>
        <strain evidence="2">RTK389</strain>
        <tissue evidence="2">Blood</tissue>
    </source>
</reference>
<evidence type="ECO:0000313" key="3">
    <source>
        <dbReference type="Proteomes" id="UP000237246"/>
    </source>
</evidence>
<keyword evidence="3" id="KW-1185">Reference proteome</keyword>
<feature type="region of interest" description="Disordered" evidence="1">
    <location>
        <begin position="1"/>
        <end position="22"/>
    </location>
</feature>
<gene>
    <name evidence="2" type="ORF">CIB84_011330</name>
</gene>
<dbReference type="AlphaFoldDB" id="A0A2P4SLF3"/>
<evidence type="ECO:0000313" key="2">
    <source>
        <dbReference type="EMBL" id="POI24924.1"/>
    </source>
</evidence>
<evidence type="ECO:0000256" key="1">
    <source>
        <dbReference type="SAM" id="MobiDB-lite"/>
    </source>
</evidence>
<protein>
    <submittedName>
        <fullName evidence="2">Uncharacterized protein</fullName>
    </submittedName>
</protein>
<comment type="caution">
    <text evidence="2">The sequence shown here is derived from an EMBL/GenBank/DDBJ whole genome shotgun (WGS) entry which is preliminary data.</text>
</comment>
<accession>A0A2P4SLF3</accession>
<sequence length="22" mass="2344">MSSMRPDSTASSPLQPRVAVII</sequence>